<keyword evidence="1" id="KW-1133">Transmembrane helix</keyword>
<evidence type="ECO:0000256" key="1">
    <source>
        <dbReference type="SAM" id="Phobius"/>
    </source>
</evidence>
<dbReference type="Proteomes" id="UP000053989">
    <property type="component" value="Unassembled WGS sequence"/>
</dbReference>
<keyword evidence="3" id="KW-1185">Reference proteome</keyword>
<accession>A0A0C2Z9W7</accession>
<name>A0A0C2Z9W7_9AGAM</name>
<protein>
    <submittedName>
        <fullName evidence="2">Uncharacterized protein</fullName>
    </submittedName>
</protein>
<dbReference type="EMBL" id="KN822083">
    <property type="protein sequence ID" value="KIM58658.1"/>
    <property type="molecule type" value="Genomic_DNA"/>
</dbReference>
<keyword evidence="1" id="KW-0812">Transmembrane</keyword>
<organism evidence="2 3">
    <name type="scientific">Scleroderma citrinum Foug A</name>
    <dbReference type="NCBI Taxonomy" id="1036808"/>
    <lineage>
        <taxon>Eukaryota</taxon>
        <taxon>Fungi</taxon>
        <taxon>Dikarya</taxon>
        <taxon>Basidiomycota</taxon>
        <taxon>Agaricomycotina</taxon>
        <taxon>Agaricomycetes</taxon>
        <taxon>Agaricomycetidae</taxon>
        <taxon>Boletales</taxon>
        <taxon>Sclerodermatineae</taxon>
        <taxon>Sclerodermataceae</taxon>
        <taxon>Scleroderma</taxon>
    </lineage>
</organism>
<sequence length="201" mass="21428">MPSPSMLPPFGLPSPLFRLPLSSPALSAVSPSAPGTIASSSLSSHPNTNVWLAVSIRTLTGLGILFSVVYAVSIAVSTLRASVCAVNVSIRLLSPSNSAGVHIVTSTGNITFILMLRTSPCRLGTSVWLPMPSVLSPLHLASPALRAVHVTHTASRASKVYAQYSAAAQALRLNRHRNELLRLVWNVRRLDISTWIAIRHA</sequence>
<proteinExistence type="predicted"/>
<keyword evidence="1" id="KW-0472">Membrane</keyword>
<dbReference type="InParanoid" id="A0A0C2Z9W7"/>
<gene>
    <name evidence="2" type="ORF">SCLCIDRAFT_27928</name>
</gene>
<dbReference type="AlphaFoldDB" id="A0A0C2Z9W7"/>
<reference evidence="3" key="2">
    <citation type="submission" date="2015-01" db="EMBL/GenBank/DDBJ databases">
        <title>Evolutionary Origins and Diversification of the Mycorrhizal Mutualists.</title>
        <authorList>
            <consortium name="DOE Joint Genome Institute"/>
            <consortium name="Mycorrhizal Genomics Consortium"/>
            <person name="Kohler A."/>
            <person name="Kuo A."/>
            <person name="Nagy L.G."/>
            <person name="Floudas D."/>
            <person name="Copeland A."/>
            <person name="Barry K.W."/>
            <person name="Cichocki N."/>
            <person name="Veneault-Fourrey C."/>
            <person name="LaButti K."/>
            <person name="Lindquist E.A."/>
            <person name="Lipzen A."/>
            <person name="Lundell T."/>
            <person name="Morin E."/>
            <person name="Murat C."/>
            <person name="Riley R."/>
            <person name="Ohm R."/>
            <person name="Sun H."/>
            <person name="Tunlid A."/>
            <person name="Henrissat B."/>
            <person name="Grigoriev I.V."/>
            <person name="Hibbett D.S."/>
            <person name="Martin F."/>
        </authorList>
    </citation>
    <scope>NUCLEOTIDE SEQUENCE [LARGE SCALE GENOMIC DNA]</scope>
    <source>
        <strain evidence="3">Foug A</strain>
    </source>
</reference>
<reference evidence="2 3" key="1">
    <citation type="submission" date="2014-04" db="EMBL/GenBank/DDBJ databases">
        <authorList>
            <consortium name="DOE Joint Genome Institute"/>
            <person name="Kuo A."/>
            <person name="Kohler A."/>
            <person name="Nagy L.G."/>
            <person name="Floudas D."/>
            <person name="Copeland A."/>
            <person name="Barry K.W."/>
            <person name="Cichocki N."/>
            <person name="Veneault-Fourrey C."/>
            <person name="LaButti K."/>
            <person name="Lindquist E.A."/>
            <person name="Lipzen A."/>
            <person name="Lundell T."/>
            <person name="Morin E."/>
            <person name="Murat C."/>
            <person name="Sun H."/>
            <person name="Tunlid A."/>
            <person name="Henrissat B."/>
            <person name="Grigoriev I.V."/>
            <person name="Hibbett D.S."/>
            <person name="Martin F."/>
            <person name="Nordberg H.P."/>
            <person name="Cantor M.N."/>
            <person name="Hua S.X."/>
        </authorList>
    </citation>
    <scope>NUCLEOTIDE SEQUENCE [LARGE SCALE GENOMIC DNA]</scope>
    <source>
        <strain evidence="2 3">Foug A</strain>
    </source>
</reference>
<feature type="transmembrane region" description="Helical" evidence="1">
    <location>
        <begin position="51"/>
        <end position="72"/>
    </location>
</feature>
<evidence type="ECO:0000313" key="3">
    <source>
        <dbReference type="Proteomes" id="UP000053989"/>
    </source>
</evidence>
<dbReference type="HOGENOM" id="CLU_1361134_0_0_1"/>
<evidence type="ECO:0000313" key="2">
    <source>
        <dbReference type="EMBL" id="KIM58658.1"/>
    </source>
</evidence>